<accession>A0A4U5U3W0</accession>
<dbReference type="AlphaFoldDB" id="A0A4U5U3W0"/>
<sequence length="106" mass="11792">MALQGGSTWHNSTVQLRYRPPGVAVGNLNGAMIQNRDNIAALDRNSRDNIAVLGRKVDDITELVDRSMVNITGSMENIRNNQDMGYIMEKLTALQRQMDRFGDQAG</sequence>
<organism evidence="1 2">
    <name type="scientific">Collichthys lucidus</name>
    <name type="common">Big head croaker</name>
    <name type="synonym">Sciaena lucida</name>
    <dbReference type="NCBI Taxonomy" id="240159"/>
    <lineage>
        <taxon>Eukaryota</taxon>
        <taxon>Metazoa</taxon>
        <taxon>Chordata</taxon>
        <taxon>Craniata</taxon>
        <taxon>Vertebrata</taxon>
        <taxon>Euteleostomi</taxon>
        <taxon>Actinopterygii</taxon>
        <taxon>Neopterygii</taxon>
        <taxon>Teleostei</taxon>
        <taxon>Neoteleostei</taxon>
        <taxon>Acanthomorphata</taxon>
        <taxon>Eupercaria</taxon>
        <taxon>Sciaenidae</taxon>
        <taxon>Collichthys</taxon>
    </lineage>
</organism>
<gene>
    <name evidence="1" type="ORF">D9C73_002920</name>
</gene>
<dbReference type="Proteomes" id="UP000298787">
    <property type="component" value="Chromosome 3"/>
</dbReference>
<evidence type="ECO:0000313" key="2">
    <source>
        <dbReference type="Proteomes" id="UP000298787"/>
    </source>
</evidence>
<dbReference type="EMBL" id="CM014080">
    <property type="protein sequence ID" value="TKS68857.1"/>
    <property type="molecule type" value="Genomic_DNA"/>
</dbReference>
<name>A0A4U5U3W0_COLLU</name>
<protein>
    <submittedName>
        <fullName evidence="1">Uncharacterized protein</fullName>
    </submittedName>
</protein>
<evidence type="ECO:0000313" key="1">
    <source>
        <dbReference type="EMBL" id="TKS68857.1"/>
    </source>
</evidence>
<reference evidence="1 2" key="1">
    <citation type="submission" date="2019-01" db="EMBL/GenBank/DDBJ databases">
        <title>Genome Assembly of Collichthys lucidus.</title>
        <authorList>
            <person name="Cai M."/>
            <person name="Xiao S."/>
        </authorList>
    </citation>
    <scope>NUCLEOTIDE SEQUENCE [LARGE SCALE GENOMIC DNA]</scope>
    <source>
        <strain evidence="1">JT15FE1705JMU</strain>
        <tissue evidence="1">Muscle</tissue>
    </source>
</reference>
<keyword evidence="2" id="KW-1185">Reference proteome</keyword>
<proteinExistence type="predicted"/>